<dbReference type="InterPro" id="IPR002629">
    <property type="entry name" value="Met_Synth_C/arc"/>
</dbReference>
<evidence type="ECO:0000256" key="3">
    <source>
        <dbReference type="ARBA" id="ARBA00022833"/>
    </source>
</evidence>
<dbReference type="InterPro" id="IPR038071">
    <property type="entry name" value="UROD/MetE-like_sf"/>
</dbReference>
<dbReference type="GO" id="GO:0032259">
    <property type="term" value="P:methylation"/>
    <property type="evidence" value="ECO:0007669"/>
    <property type="project" value="UniProtKB-KW"/>
</dbReference>
<feature type="domain" description="Cobalamin-independent methionine synthase MetE C-terminal/archaeal" evidence="4">
    <location>
        <begin position="1"/>
        <end position="78"/>
    </location>
</feature>
<evidence type="ECO:0000256" key="1">
    <source>
        <dbReference type="ARBA" id="ARBA00001947"/>
    </source>
</evidence>
<dbReference type="PANTHER" id="PTHR30519">
    <property type="entry name" value="5-METHYLTETRAHYDROPTEROYLTRIGLUTAMATE--HOMOCYSTEINE METHYLTRANSFERASE"/>
    <property type="match status" value="1"/>
</dbReference>
<proteinExistence type="predicted"/>
<keyword evidence="5" id="KW-0489">Methyltransferase</keyword>
<evidence type="ECO:0000259" key="4">
    <source>
        <dbReference type="Pfam" id="PF01717"/>
    </source>
</evidence>
<sequence>MELLESFKQFKYPNEVGPGVYDIHSSNIPSIESIDILLKKAMKYIPLNRIWVNPDCGLKTRNWQETISALKNMVEASKKIRNKIKKNI</sequence>
<name>A0A6G0VQL1_APHCR</name>
<dbReference type="EMBL" id="VUJU01013204">
    <property type="protein sequence ID" value="KAF0705566.1"/>
    <property type="molecule type" value="Genomic_DNA"/>
</dbReference>
<dbReference type="Pfam" id="PF01717">
    <property type="entry name" value="Meth_synt_2"/>
    <property type="match status" value="1"/>
</dbReference>
<comment type="caution">
    <text evidence="5">The sequence shown here is derived from an EMBL/GenBank/DDBJ whole genome shotgun (WGS) entry which is preliminary data.</text>
</comment>
<evidence type="ECO:0000256" key="2">
    <source>
        <dbReference type="ARBA" id="ARBA00022723"/>
    </source>
</evidence>
<reference evidence="5 6" key="1">
    <citation type="submission" date="2019-08" db="EMBL/GenBank/DDBJ databases">
        <title>Whole genome of Aphis craccivora.</title>
        <authorList>
            <person name="Voronova N.V."/>
            <person name="Shulinski R.S."/>
            <person name="Bandarenka Y.V."/>
            <person name="Zhorov D.G."/>
            <person name="Warner D."/>
        </authorList>
    </citation>
    <scope>NUCLEOTIDE SEQUENCE [LARGE SCALE GENOMIC DNA]</scope>
    <source>
        <strain evidence="5">180601</strain>
        <tissue evidence="5">Whole Body</tissue>
    </source>
</reference>
<keyword evidence="2" id="KW-0479">Metal-binding</keyword>
<evidence type="ECO:0000313" key="5">
    <source>
        <dbReference type="EMBL" id="KAF0705566.1"/>
    </source>
</evidence>
<dbReference type="SUPFAM" id="SSF51726">
    <property type="entry name" value="UROD/MetE-like"/>
    <property type="match status" value="1"/>
</dbReference>
<keyword evidence="5" id="KW-0808">Transferase</keyword>
<gene>
    <name evidence="5" type="ORF">FWK35_00036018</name>
</gene>
<keyword evidence="3" id="KW-0862">Zinc</keyword>
<dbReference type="OrthoDB" id="1053771at2759"/>
<protein>
    <submittedName>
        <fullName evidence="5">5-methyltetrahydropteroyltriglutamate--homocysteine methyltransferase</fullName>
    </submittedName>
</protein>
<accession>A0A6G0VQL1</accession>
<dbReference type="GO" id="GO:0003871">
    <property type="term" value="F:5-methyltetrahydropteroyltriglutamate-homocysteine S-methyltransferase activity"/>
    <property type="evidence" value="ECO:0007669"/>
    <property type="project" value="InterPro"/>
</dbReference>
<dbReference type="GO" id="GO:0009086">
    <property type="term" value="P:methionine biosynthetic process"/>
    <property type="evidence" value="ECO:0007669"/>
    <property type="project" value="InterPro"/>
</dbReference>
<keyword evidence="6" id="KW-1185">Reference proteome</keyword>
<dbReference type="Gene3D" id="3.20.20.210">
    <property type="match status" value="1"/>
</dbReference>
<evidence type="ECO:0000313" key="6">
    <source>
        <dbReference type="Proteomes" id="UP000478052"/>
    </source>
</evidence>
<comment type="cofactor">
    <cofactor evidence="1">
        <name>Zn(2+)</name>
        <dbReference type="ChEBI" id="CHEBI:29105"/>
    </cofactor>
</comment>
<dbReference type="AlphaFoldDB" id="A0A6G0VQL1"/>
<dbReference type="Proteomes" id="UP000478052">
    <property type="component" value="Unassembled WGS sequence"/>
</dbReference>
<organism evidence="5 6">
    <name type="scientific">Aphis craccivora</name>
    <name type="common">Cowpea aphid</name>
    <dbReference type="NCBI Taxonomy" id="307492"/>
    <lineage>
        <taxon>Eukaryota</taxon>
        <taxon>Metazoa</taxon>
        <taxon>Ecdysozoa</taxon>
        <taxon>Arthropoda</taxon>
        <taxon>Hexapoda</taxon>
        <taxon>Insecta</taxon>
        <taxon>Pterygota</taxon>
        <taxon>Neoptera</taxon>
        <taxon>Paraneoptera</taxon>
        <taxon>Hemiptera</taxon>
        <taxon>Sternorrhyncha</taxon>
        <taxon>Aphidomorpha</taxon>
        <taxon>Aphidoidea</taxon>
        <taxon>Aphididae</taxon>
        <taxon>Aphidini</taxon>
        <taxon>Aphis</taxon>
        <taxon>Aphis</taxon>
    </lineage>
</organism>
<dbReference type="GO" id="GO:0008270">
    <property type="term" value="F:zinc ion binding"/>
    <property type="evidence" value="ECO:0007669"/>
    <property type="project" value="InterPro"/>
</dbReference>